<dbReference type="GO" id="GO:0031176">
    <property type="term" value="F:endo-1,4-beta-xylanase activity"/>
    <property type="evidence" value="ECO:0007669"/>
    <property type="project" value="UniProtKB-EC"/>
</dbReference>
<dbReference type="RefSeq" id="WP_021633148.1">
    <property type="nucleotide sequence ID" value="NZ_JADNCN010000051.1"/>
</dbReference>
<dbReference type="InterPro" id="IPR001119">
    <property type="entry name" value="SLH_dom"/>
</dbReference>
<feature type="chain" id="PRO_5008023829" evidence="2">
    <location>
        <begin position="24"/>
        <end position="365"/>
    </location>
</feature>
<feature type="domain" description="SLH" evidence="3">
    <location>
        <begin position="310"/>
        <end position="365"/>
    </location>
</feature>
<reference evidence="4 5" key="1">
    <citation type="submission" date="2015-09" db="EMBL/GenBank/DDBJ databases">
        <authorList>
            <consortium name="Pathogen Informatics"/>
        </authorList>
    </citation>
    <scope>NUCLEOTIDE SEQUENCE [LARGE SCALE GENOMIC DNA]</scope>
    <source>
        <strain evidence="4 5">2789STDY5608854</strain>
    </source>
</reference>
<dbReference type="Proteomes" id="UP000095746">
    <property type="component" value="Unassembled WGS sequence"/>
</dbReference>
<accession>A0A174HYP7</accession>
<dbReference type="GO" id="GO:0045493">
    <property type="term" value="P:xylan catabolic process"/>
    <property type="evidence" value="ECO:0007669"/>
    <property type="project" value="UniProtKB-KW"/>
</dbReference>
<name>A0A174HYP7_FLAPL</name>
<protein>
    <submittedName>
        <fullName evidence="4">Endo-1,4-beta-xylanase A</fullName>
        <ecNumber evidence="4">3.2.1.8</ecNumber>
    </submittedName>
</protein>
<keyword evidence="1" id="KW-0677">Repeat</keyword>
<dbReference type="PROSITE" id="PS51272">
    <property type="entry name" value="SLH"/>
    <property type="match status" value="2"/>
</dbReference>
<gene>
    <name evidence="4" type="primary">xynA1_4</name>
    <name evidence="4" type="ORF">ERS852411_02183</name>
</gene>
<evidence type="ECO:0000259" key="3">
    <source>
        <dbReference type="PROSITE" id="PS51272"/>
    </source>
</evidence>
<organism evidence="4 5">
    <name type="scientific">Flavonifractor plautii</name>
    <name type="common">Fusobacterium plautii</name>
    <dbReference type="NCBI Taxonomy" id="292800"/>
    <lineage>
        <taxon>Bacteria</taxon>
        <taxon>Bacillati</taxon>
        <taxon>Bacillota</taxon>
        <taxon>Clostridia</taxon>
        <taxon>Eubacteriales</taxon>
        <taxon>Oscillospiraceae</taxon>
        <taxon>Flavonifractor</taxon>
    </lineage>
</organism>
<keyword evidence="4" id="KW-0326">Glycosidase</keyword>
<keyword evidence="4" id="KW-0858">Xylan degradation</keyword>
<keyword evidence="4" id="KW-0624">Polysaccharide degradation</keyword>
<evidence type="ECO:0000313" key="4">
    <source>
        <dbReference type="EMBL" id="CUO80112.1"/>
    </source>
</evidence>
<keyword evidence="4" id="KW-0119">Carbohydrate metabolism</keyword>
<dbReference type="EMBL" id="CYZT01000174">
    <property type="protein sequence ID" value="CUO80112.1"/>
    <property type="molecule type" value="Genomic_DNA"/>
</dbReference>
<evidence type="ECO:0000313" key="5">
    <source>
        <dbReference type="Proteomes" id="UP000095746"/>
    </source>
</evidence>
<dbReference type="AlphaFoldDB" id="A0A174HYP7"/>
<keyword evidence="4" id="KW-0378">Hydrolase</keyword>
<sequence length="365" mass="38893">MKKFLSLALALALCFSLTVPAFAANKAGDTTVTDKSGNIYTLSKPILYTIPVSDLEAIQGSSYILNRIKEETSVVYAVSTGTVITAPNGGWIDSMLGVWLTQEGDACKVDEDDGGGYPWKSFEYEDGSQGLLAAHFCTSGGAIGESTGYLTSDAVNNGMIAFFVPWDETAGSPFTSKSTPSTPSKPSTPTGQTFTDVAANAYYANSVAWAVDKGITAGTSKTTFSPNSTCTTAQILTFLWRSQGSPEPTSKTNTFTDIKESDYFYKAALWARENNIVSRDSTAFNGNTPCTRSSAVLYTWRAAGFPAAEKSSSFTDVAATTIYAPAVDWAVEQGVTSGTSKTTFSPDTTCTRAQIVTFLYRAFSK</sequence>
<proteinExistence type="predicted"/>
<feature type="domain" description="SLH" evidence="3">
    <location>
        <begin position="190"/>
        <end position="253"/>
    </location>
</feature>
<dbReference type="Pfam" id="PF00395">
    <property type="entry name" value="SLH"/>
    <property type="match status" value="3"/>
</dbReference>
<dbReference type="EC" id="3.2.1.8" evidence="4"/>
<keyword evidence="2" id="KW-0732">Signal</keyword>
<evidence type="ECO:0000256" key="2">
    <source>
        <dbReference type="SAM" id="SignalP"/>
    </source>
</evidence>
<feature type="signal peptide" evidence="2">
    <location>
        <begin position="1"/>
        <end position="23"/>
    </location>
</feature>
<evidence type="ECO:0000256" key="1">
    <source>
        <dbReference type="ARBA" id="ARBA00022737"/>
    </source>
</evidence>